<feature type="transmembrane region" description="Helical" evidence="2">
    <location>
        <begin position="320"/>
        <end position="339"/>
    </location>
</feature>
<evidence type="ECO:0000259" key="3">
    <source>
        <dbReference type="SMART" id="SM00703"/>
    </source>
</evidence>
<dbReference type="Proteomes" id="UP000694867">
    <property type="component" value="Unplaced"/>
</dbReference>
<feature type="transmembrane region" description="Helical" evidence="2">
    <location>
        <begin position="496"/>
        <end position="518"/>
    </location>
</feature>
<feature type="transmembrane region" description="Helical" evidence="2">
    <location>
        <begin position="574"/>
        <end position="593"/>
    </location>
</feature>
<dbReference type="AlphaFoldDB" id="A0AAJ7L571"/>
<dbReference type="PANTHER" id="PTHR11161:SF0">
    <property type="entry name" value="O-ACYLTRANSFERASE LIKE PROTEIN"/>
    <property type="match status" value="1"/>
</dbReference>
<feature type="transmembrane region" description="Helical" evidence="2">
    <location>
        <begin position="408"/>
        <end position="428"/>
    </location>
</feature>
<evidence type="ECO:0000313" key="4">
    <source>
        <dbReference type="Proteomes" id="UP000694867"/>
    </source>
</evidence>
<gene>
    <name evidence="5" type="primary">LOC100903502</name>
</gene>
<keyword evidence="2" id="KW-1133">Transmembrane helix</keyword>
<dbReference type="GO" id="GO:0016747">
    <property type="term" value="F:acyltransferase activity, transferring groups other than amino-acyl groups"/>
    <property type="evidence" value="ECO:0007669"/>
    <property type="project" value="InterPro"/>
</dbReference>
<feature type="transmembrane region" description="Helical" evidence="2">
    <location>
        <begin position="538"/>
        <end position="562"/>
    </location>
</feature>
<evidence type="ECO:0000256" key="1">
    <source>
        <dbReference type="SAM" id="MobiDB-lite"/>
    </source>
</evidence>
<evidence type="ECO:0000313" key="5">
    <source>
        <dbReference type="RefSeq" id="XP_018494158.2"/>
    </source>
</evidence>
<dbReference type="GeneID" id="100903502"/>
<name>A0AAJ7L571_9ACAR</name>
<dbReference type="KEGG" id="goe:100903502"/>
<dbReference type="Pfam" id="PF01757">
    <property type="entry name" value="Acyl_transf_3"/>
    <property type="match status" value="1"/>
</dbReference>
<feature type="domain" description="Nose resistant-to-fluoxetine protein N-terminal" evidence="3">
    <location>
        <begin position="105"/>
        <end position="251"/>
    </location>
</feature>
<dbReference type="InterPro" id="IPR052728">
    <property type="entry name" value="O2_lipid_transport_reg"/>
</dbReference>
<dbReference type="PANTHER" id="PTHR11161">
    <property type="entry name" value="O-ACYLTRANSFERASE"/>
    <property type="match status" value="1"/>
</dbReference>
<proteinExistence type="predicted"/>
<dbReference type="Pfam" id="PF20146">
    <property type="entry name" value="NRF"/>
    <property type="match status" value="1"/>
</dbReference>
<keyword evidence="2" id="KW-0812">Transmembrane</keyword>
<feature type="transmembrane region" description="Helical" evidence="2">
    <location>
        <begin position="468"/>
        <end position="489"/>
    </location>
</feature>
<evidence type="ECO:0000256" key="2">
    <source>
        <dbReference type="SAM" id="Phobius"/>
    </source>
</evidence>
<feature type="transmembrane region" description="Helical" evidence="2">
    <location>
        <begin position="605"/>
        <end position="628"/>
    </location>
</feature>
<feature type="transmembrane region" description="Helical" evidence="2">
    <location>
        <begin position="262"/>
        <end position="284"/>
    </location>
</feature>
<keyword evidence="2" id="KW-0472">Membrane</keyword>
<feature type="region of interest" description="Disordered" evidence="1">
    <location>
        <begin position="1"/>
        <end position="20"/>
    </location>
</feature>
<feature type="transmembrane region" description="Helical" evidence="2">
    <location>
        <begin position="640"/>
        <end position="661"/>
    </location>
</feature>
<protein>
    <submittedName>
        <fullName evidence="5">Nose resistant to fluoxetine protein 6</fullName>
    </submittedName>
</protein>
<organism evidence="4 5">
    <name type="scientific">Galendromus occidentalis</name>
    <name type="common">western predatory mite</name>
    <dbReference type="NCBI Taxonomy" id="34638"/>
    <lineage>
        <taxon>Eukaryota</taxon>
        <taxon>Metazoa</taxon>
        <taxon>Ecdysozoa</taxon>
        <taxon>Arthropoda</taxon>
        <taxon>Chelicerata</taxon>
        <taxon>Arachnida</taxon>
        <taxon>Acari</taxon>
        <taxon>Parasitiformes</taxon>
        <taxon>Mesostigmata</taxon>
        <taxon>Gamasina</taxon>
        <taxon>Phytoseioidea</taxon>
        <taxon>Phytoseiidae</taxon>
        <taxon>Typhlodrominae</taxon>
        <taxon>Galendromus</taxon>
    </lineage>
</organism>
<feature type="transmembrane region" description="Helical" evidence="2">
    <location>
        <begin position="359"/>
        <end position="387"/>
    </location>
</feature>
<feature type="transmembrane region" description="Helical" evidence="2">
    <location>
        <begin position="681"/>
        <end position="705"/>
    </location>
</feature>
<sequence>MTESEPANGGCETEDRAPRMQIGSIRLEGQSWVTVMDWQKMVSYFNMIRAGDITFHQHGWPINVTLESAKGIWADQEHKMRSALEGAMKPVFPRLVRVGSESELDPECQGSMLKMLLGVRSMKTWAINMMDASGKLPNGIFSGTSAVFGNFDQCLSIAVGDLDDGGFRGKYCYVKTTAPNLPRPSLEPSNVIADEESILNWFYTNAYWIQQFGTRMGVCVPSHCSDEDVTRMVTYVFSSINAEGRVIHCYEDQPQEFDGVQLFVLLCISTFSFFIFICTVAELFPFSRHSFVHEALTNFSVISNSRQLFQTKESKRDIKILHGIRVISCAWIILGHIYFFTDLDSFARFGSLRKLEELFANFLFTAVENFSLPVDSFFAITGLLLMWTHREDEPFSIRSWFSKMWHRIYRIYPCYLLLHGLCVLLPSLGNGPIWKETFSTISRNMYSTSWTDFLFCNNFIHWNDNVMVHTWFIALNVQLCIIGIPLAHFLRRNTRLTVIGMTIASLFGCFLASGLIYFNQYPPTMLMMTSQYERAIDFISYVYYMPSTHLAPFCLGMILGHLLVEGCMPKFNNFILLLGNTVSFLCMFAAVFGAYPFRAGWAIDYIWVALYGGFHRVLWTLPVCWFILVSQTGQGGTISAFLSANFWQPFSSLSFAAYLLHPLPILLYVASTREIQQLDHFYLTIFFLGIWCLSHILAYVAYVTVELPFSGLERLLRSRGSLGNPFSSKSTELATVDYGSSKGMKIHAQPSLHTTRTDDCIFQFDSGITTRYKL</sequence>
<dbReference type="RefSeq" id="XP_018494158.2">
    <property type="nucleotide sequence ID" value="XM_018638642.2"/>
</dbReference>
<dbReference type="SMART" id="SM00703">
    <property type="entry name" value="NRF"/>
    <property type="match status" value="1"/>
</dbReference>
<dbReference type="InterPro" id="IPR002656">
    <property type="entry name" value="Acyl_transf_3_dom"/>
</dbReference>
<reference evidence="5" key="1">
    <citation type="submission" date="2025-08" db="UniProtKB">
        <authorList>
            <consortium name="RefSeq"/>
        </authorList>
    </citation>
    <scope>IDENTIFICATION</scope>
</reference>
<keyword evidence="4" id="KW-1185">Reference proteome</keyword>
<dbReference type="InterPro" id="IPR006621">
    <property type="entry name" value="Nose-resist-to-fluoxetine_N"/>
</dbReference>
<accession>A0AAJ7L571</accession>